<organism evidence="1">
    <name type="scientific">Arundo donax</name>
    <name type="common">Giant reed</name>
    <name type="synonym">Donax arundinaceus</name>
    <dbReference type="NCBI Taxonomy" id="35708"/>
    <lineage>
        <taxon>Eukaryota</taxon>
        <taxon>Viridiplantae</taxon>
        <taxon>Streptophyta</taxon>
        <taxon>Embryophyta</taxon>
        <taxon>Tracheophyta</taxon>
        <taxon>Spermatophyta</taxon>
        <taxon>Magnoliopsida</taxon>
        <taxon>Liliopsida</taxon>
        <taxon>Poales</taxon>
        <taxon>Poaceae</taxon>
        <taxon>PACMAD clade</taxon>
        <taxon>Arundinoideae</taxon>
        <taxon>Arundineae</taxon>
        <taxon>Arundo</taxon>
    </lineage>
</organism>
<reference evidence="1" key="1">
    <citation type="submission" date="2014-09" db="EMBL/GenBank/DDBJ databases">
        <authorList>
            <person name="Magalhaes I.L.F."/>
            <person name="Oliveira U."/>
            <person name="Santos F.R."/>
            <person name="Vidigal T.H.D.A."/>
            <person name="Brescovit A.D."/>
            <person name="Santos A.J."/>
        </authorList>
    </citation>
    <scope>NUCLEOTIDE SEQUENCE</scope>
    <source>
        <tissue evidence="1">Shoot tissue taken approximately 20 cm above the soil surface</tissue>
    </source>
</reference>
<evidence type="ECO:0000313" key="1">
    <source>
        <dbReference type="EMBL" id="JAE28944.1"/>
    </source>
</evidence>
<protein>
    <submittedName>
        <fullName evidence="1">Uncharacterized protein</fullName>
    </submittedName>
</protein>
<reference evidence="1" key="2">
    <citation type="journal article" date="2015" name="Data Brief">
        <title>Shoot transcriptome of the giant reed, Arundo donax.</title>
        <authorList>
            <person name="Barrero R.A."/>
            <person name="Guerrero F.D."/>
            <person name="Moolhuijzen P."/>
            <person name="Goolsby J.A."/>
            <person name="Tidwell J."/>
            <person name="Bellgard S.E."/>
            <person name="Bellgard M.I."/>
        </authorList>
    </citation>
    <scope>NUCLEOTIDE SEQUENCE</scope>
    <source>
        <tissue evidence="1">Shoot tissue taken approximately 20 cm above the soil surface</tissue>
    </source>
</reference>
<name>A0A0A9GZH3_ARUDO</name>
<dbReference type="AlphaFoldDB" id="A0A0A9GZH3"/>
<accession>A0A0A9GZH3</accession>
<dbReference type="EMBL" id="GBRH01168952">
    <property type="protein sequence ID" value="JAE28944.1"/>
    <property type="molecule type" value="Transcribed_RNA"/>
</dbReference>
<proteinExistence type="predicted"/>
<sequence length="52" mass="5981">MADDIRQRIETNAISLQCNSTNSLKYRLILMQQPSSKGIFHPGHWTKDYSVS</sequence>